<dbReference type="Proteomes" id="UP000291343">
    <property type="component" value="Unassembled WGS sequence"/>
</dbReference>
<dbReference type="InterPro" id="IPR000618">
    <property type="entry name" value="Insect_cuticle"/>
</dbReference>
<evidence type="ECO:0000256" key="1">
    <source>
        <dbReference type="ARBA" id="ARBA00022460"/>
    </source>
</evidence>
<sequence>MGLTIGLIWGLGYTTLTPKETISMTFWRRNKGLGKVRGHYYPLKVQIADELLQFLQSVPSRAAFASTPEMAYTQVFALLLVVVAVSGQYYNPGYYNPGYNQGYYNPGYYQAPAVAEPSRDYAFNYQVADPVTGDFKEQQESKQGDVVQGSYSLVEPDGSVRTVQYTAAPGAGFNAVVSKSAASAPVAPAAPVYKAPVAAPVAASYPYAYRGYPYAAAPYY</sequence>
<evidence type="ECO:0000256" key="2">
    <source>
        <dbReference type="PROSITE-ProRule" id="PRU00497"/>
    </source>
</evidence>
<reference evidence="3 4" key="1">
    <citation type="journal article" date="2017" name="Gigascience">
        <title>Genome sequence of the small brown planthopper, Laodelphax striatellus.</title>
        <authorList>
            <person name="Zhu J."/>
            <person name="Jiang F."/>
            <person name="Wang X."/>
            <person name="Yang P."/>
            <person name="Bao Y."/>
            <person name="Zhao W."/>
            <person name="Wang W."/>
            <person name="Lu H."/>
            <person name="Wang Q."/>
            <person name="Cui N."/>
            <person name="Li J."/>
            <person name="Chen X."/>
            <person name="Luo L."/>
            <person name="Yu J."/>
            <person name="Kang L."/>
            <person name="Cui F."/>
        </authorList>
    </citation>
    <scope>NUCLEOTIDE SEQUENCE [LARGE SCALE GENOMIC DNA]</scope>
    <source>
        <strain evidence="3">Lst14</strain>
    </source>
</reference>
<keyword evidence="1 2" id="KW-0193">Cuticle</keyword>
<accession>A0A482WRT3</accession>
<evidence type="ECO:0000313" key="3">
    <source>
        <dbReference type="EMBL" id="RZF36213.1"/>
    </source>
</evidence>
<gene>
    <name evidence="3" type="ORF">LSTR_LSTR008539</name>
</gene>
<keyword evidence="4" id="KW-1185">Reference proteome</keyword>
<dbReference type="GO" id="GO:0042302">
    <property type="term" value="F:structural constituent of cuticle"/>
    <property type="evidence" value="ECO:0007669"/>
    <property type="project" value="UniProtKB-UniRule"/>
</dbReference>
<dbReference type="SUPFAM" id="SSF50685">
    <property type="entry name" value="Barwin-like endoglucanases"/>
    <property type="match status" value="1"/>
</dbReference>
<dbReference type="PANTHER" id="PTHR12236">
    <property type="entry name" value="STRUCTURAL CONTITUENT OF CUTICLE"/>
    <property type="match status" value="1"/>
</dbReference>
<name>A0A482WRT3_LAOST</name>
<protein>
    <submittedName>
        <fullName evidence="3">Uncharacterized protein</fullName>
    </submittedName>
</protein>
<dbReference type="GO" id="GO:0005615">
    <property type="term" value="C:extracellular space"/>
    <property type="evidence" value="ECO:0007669"/>
    <property type="project" value="TreeGrafter"/>
</dbReference>
<dbReference type="EMBL" id="QKKF02026813">
    <property type="protein sequence ID" value="RZF36213.1"/>
    <property type="molecule type" value="Genomic_DNA"/>
</dbReference>
<dbReference type="STRING" id="195883.A0A482WRT3"/>
<proteinExistence type="predicted"/>
<dbReference type="PRINTS" id="PR00947">
    <property type="entry name" value="CUTICLE"/>
</dbReference>
<dbReference type="PANTHER" id="PTHR12236:SF75">
    <property type="entry name" value="CUTICULAR PROTEIN 62BB, ISOFORM A"/>
    <property type="match status" value="1"/>
</dbReference>
<comment type="caution">
    <text evidence="3">The sequence shown here is derived from an EMBL/GenBank/DDBJ whole genome shotgun (WGS) entry which is preliminary data.</text>
</comment>
<dbReference type="InterPro" id="IPR036908">
    <property type="entry name" value="RlpA-like_sf"/>
</dbReference>
<evidence type="ECO:0000313" key="4">
    <source>
        <dbReference type="Proteomes" id="UP000291343"/>
    </source>
</evidence>
<dbReference type="PROSITE" id="PS51155">
    <property type="entry name" value="CHIT_BIND_RR_2"/>
    <property type="match status" value="1"/>
</dbReference>
<organism evidence="3 4">
    <name type="scientific">Laodelphax striatellus</name>
    <name type="common">Small brown planthopper</name>
    <name type="synonym">Delphax striatella</name>
    <dbReference type="NCBI Taxonomy" id="195883"/>
    <lineage>
        <taxon>Eukaryota</taxon>
        <taxon>Metazoa</taxon>
        <taxon>Ecdysozoa</taxon>
        <taxon>Arthropoda</taxon>
        <taxon>Hexapoda</taxon>
        <taxon>Insecta</taxon>
        <taxon>Pterygota</taxon>
        <taxon>Neoptera</taxon>
        <taxon>Paraneoptera</taxon>
        <taxon>Hemiptera</taxon>
        <taxon>Auchenorrhyncha</taxon>
        <taxon>Fulgoroidea</taxon>
        <taxon>Delphacidae</taxon>
        <taxon>Criomorphinae</taxon>
        <taxon>Laodelphax</taxon>
    </lineage>
</organism>
<dbReference type="GO" id="GO:0031012">
    <property type="term" value="C:extracellular matrix"/>
    <property type="evidence" value="ECO:0007669"/>
    <property type="project" value="TreeGrafter"/>
</dbReference>
<dbReference type="AlphaFoldDB" id="A0A482WRT3"/>
<dbReference type="OrthoDB" id="7789829at2759"/>
<dbReference type="InterPro" id="IPR051217">
    <property type="entry name" value="Insect_Cuticle_Struc_Prot"/>
</dbReference>
<dbReference type="Pfam" id="PF00379">
    <property type="entry name" value="Chitin_bind_4"/>
    <property type="match status" value="1"/>
</dbReference>
<dbReference type="InParanoid" id="A0A482WRT3"/>